<dbReference type="EMBL" id="JALLPJ020000783">
    <property type="protein sequence ID" value="KAL3783041.1"/>
    <property type="molecule type" value="Genomic_DNA"/>
</dbReference>
<sequence length="249" mass="26812">MIDGAKMKFAVCVVVSCLLLLHKSRVDSFIPTAFIAARQKNPHKVTLDSSSYQNDGPFAFMQDVLEIGGLTMEGKSIYFGVFTKDTDKDTPSTEDAAKLRQLAAENLTNIDDAERARRDQAGNVMAVVSALYVIWASLVADDGGFGGHVLRLFAVMPIFLAYGYKESAKAAQAGVWDVDGNGISKIEDEIVAKAINEKVNNMNSQTGLIAIPVAIFAALDQSQSKAIVLSAIIGAALYFLKDKIPNDSD</sequence>
<gene>
    <name evidence="2" type="ORF">ACHAWO_006615</name>
</gene>
<accession>A0ABD3P5D1</accession>
<evidence type="ECO:0000313" key="3">
    <source>
        <dbReference type="Proteomes" id="UP001530400"/>
    </source>
</evidence>
<dbReference type="Proteomes" id="UP001530400">
    <property type="component" value="Unassembled WGS sequence"/>
</dbReference>
<evidence type="ECO:0000313" key="2">
    <source>
        <dbReference type="EMBL" id="KAL3783041.1"/>
    </source>
</evidence>
<keyword evidence="1" id="KW-0732">Signal</keyword>
<comment type="caution">
    <text evidence="2">The sequence shown here is derived from an EMBL/GenBank/DDBJ whole genome shotgun (WGS) entry which is preliminary data.</text>
</comment>
<dbReference type="AlphaFoldDB" id="A0ABD3P5D1"/>
<proteinExistence type="predicted"/>
<protein>
    <submittedName>
        <fullName evidence="2">Uncharacterized protein</fullName>
    </submittedName>
</protein>
<name>A0ABD3P5D1_9STRA</name>
<feature type="chain" id="PRO_5044878613" evidence="1">
    <location>
        <begin position="29"/>
        <end position="249"/>
    </location>
</feature>
<keyword evidence="3" id="KW-1185">Reference proteome</keyword>
<organism evidence="2 3">
    <name type="scientific">Cyclotella atomus</name>
    <dbReference type="NCBI Taxonomy" id="382360"/>
    <lineage>
        <taxon>Eukaryota</taxon>
        <taxon>Sar</taxon>
        <taxon>Stramenopiles</taxon>
        <taxon>Ochrophyta</taxon>
        <taxon>Bacillariophyta</taxon>
        <taxon>Coscinodiscophyceae</taxon>
        <taxon>Thalassiosirophycidae</taxon>
        <taxon>Stephanodiscales</taxon>
        <taxon>Stephanodiscaceae</taxon>
        <taxon>Cyclotella</taxon>
    </lineage>
</organism>
<reference evidence="2 3" key="1">
    <citation type="submission" date="2024-10" db="EMBL/GenBank/DDBJ databases">
        <title>Updated reference genomes for cyclostephanoid diatoms.</title>
        <authorList>
            <person name="Roberts W.R."/>
            <person name="Alverson A.J."/>
        </authorList>
    </citation>
    <scope>NUCLEOTIDE SEQUENCE [LARGE SCALE GENOMIC DNA]</scope>
    <source>
        <strain evidence="2 3">AJA010-31</strain>
    </source>
</reference>
<evidence type="ECO:0000256" key="1">
    <source>
        <dbReference type="SAM" id="SignalP"/>
    </source>
</evidence>
<feature type="signal peptide" evidence="1">
    <location>
        <begin position="1"/>
        <end position="28"/>
    </location>
</feature>